<protein>
    <recommendedName>
        <fullName evidence="1">AB hydrolase-1 domain-containing protein</fullName>
    </recommendedName>
</protein>
<organism evidence="2 3">
    <name type="scientific">Tetraparma gracilis</name>
    <dbReference type="NCBI Taxonomy" id="2962635"/>
    <lineage>
        <taxon>Eukaryota</taxon>
        <taxon>Sar</taxon>
        <taxon>Stramenopiles</taxon>
        <taxon>Ochrophyta</taxon>
        <taxon>Bolidophyceae</taxon>
        <taxon>Parmales</taxon>
        <taxon>Triparmaceae</taxon>
        <taxon>Tetraparma</taxon>
    </lineage>
</organism>
<sequence>MLCPLLLSSSSASPVYCLDFPGHGRSGHKSPDSPHLLADYVFYVLEFVRHVSALHPGAPPSLLGHSMGAGVACLFSACYPSLVSKLVLLEGTGPLARDVDPVGHVRANADKRAESNGALFGAGVRPRLYASLDAAVDARVQTAQRMPGEQYISREAAAAIVGGGSREVAGGVEFTHDKRLSWPSASYFSEEEVREIAAAVEAPALVVKARDGWPAGKDAAERAARIGAFRNARVEEVGGSHHCHADPGTAGEVAEVVGRPVYY</sequence>
<evidence type="ECO:0000259" key="1">
    <source>
        <dbReference type="Pfam" id="PF00561"/>
    </source>
</evidence>
<dbReference type="InterPro" id="IPR029058">
    <property type="entry name" value="AB_hydrolase_fold"/>
</dbReference>
<keyword evidence="3" id="KW-1185">Reference proteome</keyword>
<dbReference type="Proteomes" id="UP001165060">
    <property type="component" value="Unassembled WGS sequence"/>
</dbReference>
<dbReference type="InterPro" id="IPR050266">
    <property type="entry name" value="AB_hydrolase_sf"/>
</dbReference>
<dbReference type="InterPro" id="IPR000073">
    <property type="entry name" value="AB_hydrolase_1"/>
</dbReference>
<comment type="caution">
    <text evidence="2">The sequence shown here is derived from an EMBL/GenBank/DDBJ whole genome shotgun (WGS) entry which is preliminary data.</text>
</comment>
<dbReference type="SUPFAM" id="SSF53474">
    <property type="entry name" value="alpha/beta-Hydrolases"/>
    <property type="match status" value="1"/>
</dbReference>
<evidence type="ECO:0000313" key="3">
    <source>
        <dbReference type="Proteomes" id="UP001165060"/>
    </source>
</evidence>
<dbReference type="EMBL" id="BRYB01000802">
    <property type="protein sequence ID" value="GMI38032.1"/>
    <property type="molecule type" value="Genomic_DNA"/>
</dbReference>
<dbReference type="PANTHER" id="PTHR43798">
    <property type="entry name" value="MONOACYLGLYCEROL LIPASE"/>
    <property type="match status" value="1"/>
</dbReference>
<dbReference type="Pfam" id="PF00561">
    <property type="entry name" value="Abhydrolase_1"/>
    <property type="match status" value="1"/>
</dbReference>
<name>A0ABQ6N0Y9_9STRA</name>
<proteinExistence type="predicted"/>
<dbReference type="PRINTS" id="PR00111">
    <property type="entry name" value="ABHYDROLASE"/>
</dbReference>
<dbReference type="PANTHER" id="PTHR43798:SF33">
    <property type="entry name" value="HYDROLASE, PUTATIVE (AFU_ORTHOLOGUE AFUA_2G14860)-RELATED"/>
    <property type="match status" value="1"/>
</dbReference>
<reference evidence="2 3" key="1">
    <citation type="journal article" date="2023" name="Commun. Biol.">
        <title>Genome analysis of Parmales, the sister group of diatoms, reveals the evolutionary specialization of diatoms from phago-mixotrophs to photoautotrophs.</title>
        <authorList>
            <person name="Ban H."/>
            <person name="Sato S."/>
            <person name="Yoshikawa S."/>
            <person name="Yamada K."/>
            <person name="Nakamura Y."/>
            <person name="Ichinomiya M."/>
            <person name="Sato N."/>
            <person name="Blanc-Mathieu R."/>
            <person name="Endo H."/>
            <person name="Kuwata A."/>
            <person name="Ogata H."/>
        </authorList>
    </citation>
    <scope>NUCLEOTIDE SEQUENCE [LARGE SCALE GENOMIC DNA]</scope>
</reference>
<feature type="domain" description="AB hydrolase-1" evidence="1">
    <location>
        <begin position="15"/>
        <end position="242"/>
    </location>
</feature>
<accession>A0ABQ6N0Y9</accession>
<dbReference type="Gene3D" id="3.40.50.1820">
    <property type="entry name" value="alpha/beta hydrolase"/>
    <property type="match status" value="1"/>
</dbReference>
<gene>
    <name evidence="2" type="ORF">TeGR_g9304</name>
</gene>
<evidence type="ECO:0000313" key="2">
    <source>
        <dbReference type="EMBL" id="GMI38032.1"/>
    </source>
</evidence>